<organism evidence="2 3">
    <name type="scientific">Haladaptatus pallidirubidus</name>
    <dbReference type="NCBI Taxonomy" id="1008152"/>
    <lineage>
        <taxon>Archaea</taxon>
        <taxon>Methanobacteriati</taxon>
        <taxon>Methanobacteriota</taxon>
        <taxon>Stenosarchaea group</taxon>
        <taxon>Halobacteria</taxon>
        <taxon>Halobacteriales</taxon>
        <taxon>Haladaptataceae</taxon>
        <taxon>Haladaptatus</taxon>
    </lineage>
</organism>
<dbReference type="GeneID" id="68611688"/>
<dbReference type="AlphaFoldDB" id="A0AAV3UD89"/>
<gene>
    <name evidence="2" type="ORF">GCM10025751_11200</name>
</gene>
<dbReference type="RefSeq" id="WP_227775904.1">
    <property type="nucleotide sequence ID" value="NZ_BAABKX010000001.1"/>
</dbReference>
<feature type="region of interest" description="Disordered" evidence="1">
    <location>
        <begin position="83"/>
        <end position="102"/>
    </location>
</feature>
<name>A0AAV3UD89_9EURY</name>
<protein>
    <submittedName>
        <fullName evidence="2">Uncharacterized protein</fullName>
    </submittedName>
</protein>
<accession>A0AAV3UD89</accession>
<evidence type="ECO:0000313" key="2">
    <source>
        <dbReference type="EMBL" id="GAA5044596.1"/>
    </source>
</evidence>
<dbReference type="EMBL" id="BAABKX010000001">
    <property type="protein sequence ID" value="GAA5044596.1"/>
    <property type="molecule type" value="Genomic_DNA"/>
</dbReference>
<dbReference type="Proteomes" id="UP001501729">
    <property type="component" value="Unassembled WGS sequence"/>
</dbReference>
<sequence length="177" mass="20451">MTSSLAILYDGPERYERESFLFDDDRDPAFSDETMYYEKETGHWVVRVEELSRSSDVPISGEEALETTPVSIRIPGERMYWVSKSRPHEPSDGPQPVEPTPPTYTVVTKLVSEDGPDVKVLDNRRLEVLKKPTYDAETDHWRCRVHDINFVEGKTGLSDESTVLIPREKVYYVYECE</sequence>
<evidence type="ECO:0000313" key="3">
    <source>
        <dbReference type="Proteomes" id="UP001501729"/>
    </source>
</evidence>
<evidence type="ECO:0000256" key="1">
    <source>
        <dbReference type="SAM" id="MobiDB-lite"/>
    </source>
</evidence>
<keyword evidence="3" id="KW-1185">Reference proteome</keyword>
<comment type="caution">
    <text evidence="2">The sequence shown here is derived from an EMBL/GenBank/DDBJ whole genome shotgun (WGS) entry which is preliminary data.</text>
</comment>
<reference evidence="2 3" key="1">
    <citation type="journal article" date="2019" name="Int. J. Syst. Evol. Microbiol.">
        <title>The Global Catalogue of Microorganisms (GCM) 10K type strain sequencing project: providing services to taxonomists for standard genome sequencing and annotation.</title>
        <authorList>
            <consortium name="The Broad Institute Genomics Platform"/>
            <consortium name="The Broad Institute Genome Sequencing Center for Infectious Disease"/>
            <person name="Wu L."/>
            <person name="Ma J."/>
        </authorList>
    </citation>
    <scope>NUCLEOTIDE SEQUENCE [LARGE SCALE GENOMIC DNA]</scope>
    <source>
        <strain evidence="2 3">JCM 17504</strain>
    </source>
</reference>
<proteinExistence type="predicted"/>